<keyword evidence="7 12" id="KW-0472">Membrane</keyword>
<evidence type="ECO:0000256" key="2">
    <source>
        <dbReference type="ARBA" id="ARBA00022692"/>
    </source>
</evidence>
<comment type="subcellular location">
    <subcellularLocation>
        <location evidence="1">Membrane</location>
        <topology evidence="1">Single-pass type II membrane protein</topology>
    </subcellularLocation>
</comment>
<sequence length="372" mass="38942">MAEGRWLAHGIGMAMMMLVLVVLATFDFSEFGVVGPLSPDVLQQDQEVVKPAGMASFQGVRGRMQQLPIRVSGSVDIPETAGASSITQVNPAVAIRFTQSHVEPPAQPPTVPEEIWDDAQATKEMADKLKHALTKQEGADQVMQDKVNKLREFISSNANSVEEEASSIDSKLTKLIQQRATQGPQGKRGEPGQAGLPGAPGAPGRNGMLGAVGAPGAQGVRGERGPTGAVGPAGPAGEDGPRGPQGPAGPPGEKGELGRQGAEPGAYLHSIRQPALSSFNPNLCPDGDNGIIRLAQCNHRACRLEVLHENHWGSVCDDGFDNTNARVVCSSLGYPAHRAEAVRAIGGGSGRIWLDDVKCKGSEEQLTMCGHA</sequence>
<feature type="compositionally biased region" description="Low complexity" evidence="11">
    <location>
        <begin position="226"/>
        <end position="238"/>
    </location>
</feature>
<evidence type="ECO:0000256" key="11">
    <source>
        <dbReference type="SAM" id="MobiDB-lite"/>
    </source>
</evidence>
<dbReference type="InterPro" id="IPR001190">
    <property type="entry name" value="SRCR"/>
</dbReference>
<organism evidence="14">
    <name type="scientific">Guillardia theta (strain CCMP2712)</name>
    <name type="common">Cryptophyte</name>
    <dbReference type="NCBI Taxonomy" id="905079"/>
    <lineage>
        <taxon>Eukaryota</taxon>
        <taxon>Cryptophyceae</taxon>
        <taxon>Pyrenomonadales</taxon>
        <taxon>Geminigeraceae</taxon>
        <taxon>Guillardia</taxon>
    </lineage>
</organism>
<keyword evidence="16" id="KW-1185">Reference proteome</keyword>
<evidence type="ECO:0000313" key="14">
    <source>
        <dbReference type="EMBL" id="EKX36204.1"/>
    </source>
</evidence>
<dbReference type="PaxDb" id="55529-EKX36204"/>
<dbReference type="InterPro" id="IPR008160">
    <property type="entry name" value="Collagen"/>
</dbReference>
<dbReference type="Pfam" id="PF01391">
    <property type="entry name" value="Collagen"/>
    <property type="match status" value="1"/>
</dbReference>
<keyword evidence="6 12" id="KW-1133">Transmembrane helix</keyword>
<feature type="region of interest" description="Disordered" evidence="11">
    <location>
        <begin position="178"/>
        <end position="261"/>
    </location>
</feature>
<keyword evidence="4" id="KW-0677">Repeat</keyword>
<dbReference type="InterPro" id="IPR036772">
    <property type="entry name" value="SRCR-like_dom_sf"/>
</dbReference>
<dbReference type="AlphaFoldDB" id="L1IJV3"/>
<proteinExistence type="predicted"/>
<keyword evidence="9" id="KW-0675">Receptor</keyword>
<dbReference type="Proteomes" id="UP000011087">
    <property type="component" value="Unassembled WGS sequence"/>
</dbReference>
<evidence type="ECO:0000256" key="10">
    <source>
        <dbReference type="ARBA" id="ARBA00023180"/>
    </source>
</evidence>
<dbReference type="FunFam" id="3.10.250.10:FF:000016">
    <property type="entry name" value="Scavenger receptor cysteine-rich protein type 12"/>
    <property type="match status" value="1"/>
</dbReference>
<dbReference type="HOGENOM" id="CLU_745137_0_0_1"/>
<evidence type="ECO:0000256" key="9">
    <source>
        <dbReference type="ARBA" id="ARBA00023170"/>
    </source>
</evidence>
<keyword evidence="10" id="KW-0325">Glycoprotein</keyword>
<reference evidence="16" key="2">
    <citation type="submission" date="2012-11" db="EMBL/GenBank/DDBJ databases">
        <authorList>
            <person name="Kuo A."/>
            <person name="Curtis B.A."/>
            <person name="Tanifuji G."/>
            <person name="Burki F."/>
            <person name="Gruber A."/>
            <person name="Irimia M."/>
            <person name="Maruyama S."/>
            <person name="Arias M.C."/>
            <person name="Ball S.G."/>
            <person name="Gile G.H."/>
            <person name="Hirakawa Y."/>
            <person name="Hopkins J.F."/>
            <person name="Rensing S.A."/>
            <person name="Schmutz J."/>
            <person name="Symeonidi A."/>
            <person name="Elias M."/>
            <person name="Eveleigh R.J."/>
            <person name="Herman E.K."/>
            <person name="Klute M.J."/>
            <person name="Nakayama T."/>
            <person name="Obornik M."/>
            <person name="Reyes-Prieto A."/>
            <person name="Armbrust E.V."/>
            <person name="Aves S.J."/>
            <person name="Beiko R.G."/>
            <person name="Coutinho P."/>
            <person name="Dacks J.B."/>
            <person name="Durnford D.G."/>
            <person name="Fast N.M."/>
            <person name="Green B.R."/>
            <person name="Grisdale C."/>
            <person name="Hempe F."/>
            <person name="Henrissat B."/>
            <person name="Hoppner M.P."/>
            <person name="Ishida K.-I."/>
            <person name="Kim E."/>
            <person name="Koreny L."/>
            <person name="Kroth P.G."/>
            <person name="Liu Y."/>
            <person name="Malik S.-B."/>
            <person name="Maier U.G."/>
            <person name="McRose D."/>
            <person name="Mock T."/>
            <person name="Neilson J.A."/>
            <person name="Onodera N.T."/>
            <person name="Poole A.M."/>
            <person name="Pritham E.J."/>
            <person name="Richards T.A."/>
            <person name="Rocap G."/>
            <person name="Roy S.W."/>
            <person name="Sarai C."/>
            <person name="Schaack S."/>
            <person name="Shirato S."/>
            <person name="Slamovits C.H."/>
            <person name="Spencer D.F."/>
            <person name="Suzuki S."/>
            <person name="Worden A.Z."/>
            <person name="Zauner S."/>
            <person name="Barry K."/>
            <person name="Bell C."/>
            <person name="Bharti A.K."/>
            <person name="Crow J.A."/>
            <person name="Grimwood J."/>
            <person name="Kramer R."/>
            <person name="Lindquist E."/>
            <person name="Lucas S."/>
            <person name="Salamov A."/>
            <person name="McFadden G.I."/>
            <person name="Lane C.E."/>
            <person name="Keeling P.J."/>
            <person name="Gray M.W."/>
            <person name="Grigoriev I.V."/>
            <person name="Archibald J.M."/>
        </authorList>
    </citation>
    <scope>NUCLEOTIDE SEQUENCE</scope>
    <source>
        <strain evidence="16">CCMP2712</strain>
    </source>
</reference>
<evidence type="ECO:0000256" key="12">
    <source>
        <dbReference type="SAM" id="Phobius"/>
    </source>
</evidence>
<evidence type="ECO:0000313" key="16">
    <source>
        <dbReference type="Proteomes" id="UP000011087"/>
    </source>
</evidence>
<dbReference type="SMART" id="SM00202">
    <property type="entry name" value="SR"/>
    <property type="match status" value="1"/>
</dbReference>
<dbReference type="GO" id="GO:0016020">
    <property type="term" value="C:membrane"/>
    <property type="evidence" value="ECO:0007669"/>
    <property type="project" value="UniProtKB-SubCell"/>
</dbReference>
<evidence type="ECO:0000256" key="4">
    <source>
        <dbReference type="ARBA" id="ARBA00022737"/>
    </source>
</evidence>
<evidence type="ECO:0000256" key="1">
    <source>
        <dbReference type="ARBA" id="ARBA00004606"/>
    </source>
</evidence>
<keyword evidence="5" id="KW-0735">Signal-anchor</keyword>
<dbReference type="PRINTS" id="PR00258">
    <property type="entry name" value="SPERACTRCPTR"/>
</dbReference>
<dbReference type="KEGG" id="gtt:GUITHDRAFT_165796"/>
<feature type="domain" description="SRCR" evidence="13">
    <location>
        <begin position="292"/>
        <end position="372"/>
    </location>
</feature>
<keyword evidence="2 12" id="KW-0812">Transmembrane</keyword>
<dbReference type="SUPFAM" id="SSF56487">
    <property type="entry name" value="SRCR-like"/>
    <property type="match status" value="1"/>
</dbReference>
<dbReference type="Gene3D" id="3.10.250.10">
    <property type="entry name" value="SRCR-like domain"/>
    <property type="match status" value="1"/>
</dbReference>
<dbReference type="EMBL" id="JH993077">
    <property type="protein sequence ID" value="EKX36204.1"/>
    <property type="molecule type" value="Genomic_DNA"/>
</dbReference>
<reference evidence="15" key="3">
    <citation type="submission" date="2016-03" db="UniProtKB">
        <authorList>
            <consortium name="EnsemblProtists"/>
        </authorList>
    </citation>
    <scope>IDENTIFICATION</scope>
</reference>
<evidence type="ECO:0000256" key="3">
    <source>
        <dbReference type="ARBA" id="ARBA00022729"/>
    </source>
</evidence>
<dbReference type="RefSeq" id="XP_005823184.1">
    <property type="nucleotide sequence ID" value="XM_005823127.1"/>
</dbReference>
<evidence type="ECO:0000256" key="5">
    <source>
        <dbReference type="ARBA" id="ARBA00022968"/>
    </source>
</evidence>
<evidence type="ECO:0000256" key="7">
    <source>
        <dbReference type="ARBA" id="ARBA00023136"/>
    </source>
</evidence>
<dbReference type="PANTHER" id="PTHR48071:SF28">
    <property type="entry name" value="SRCR DOMAIN-CONTAINING PROTEIN"/>
    <property type="match status" value="1"/>
</dbReference>
<keyword evidence="8" id="KW-1015">Disulfide bond</keyword>
<feature type="non-terminal residue" evidence="14">
    <location>
        <position position="1"/>
    </location>
</feature>
<gene>
    <name evidence="14" type="ORF">GUITHDRAFT_165796</name>
</gene>
<protein>
    <recommendedName>
        <fullName evidence="13">SRCR domain-containing protein</fullName>
    </recommendedName>
</protein>
<evidence type="ECO:0000256" key="8">
    <source>
        <dbReference type="ARBA" id="ARBA00023157"/>
    </source>
</evidence>
<evidence type="ECO:0000256" key="6">
    <source>
        <dbReference type="ARBA" id="ARBA00022989"/>
    </source>
</evidence>
<dbReference type="GeneID" id="17293004"/>
<dbReference type="eggNOG" id="ENOG502QSM1">
    <property type="taxonomic scope" value="Eukaryota"/>
</dbReference>
<dbReference type="PROSITE" id="PS50287">
    <property type="entry name" value="SRCR_2"/>
    <property type="match status" value="1"/>
</dbReference>
<evidence type="ECO:0000313" key="15">
    <source>
        <dbReference type="EnsemblProtists" id="EKX36204"/>
    </source>
</evidence>
<feature type="transmembrane region" description="Helical" evidence="12">
    <location>
        <begin position="6"/>
        <end position="26"/>
    </location>
</feature>
<dbReference type="STRING" id="905079.L1IJV3"/>
<dbReference type="OrthoDB" id="536948at2759"/>
<dbReference type="EnsemblProtists" id="EKX36204">
    <property type="protein sequence ID" value="EKX36204"/>
    <property type="gene ID" value="GUITHDRAFT_165796"/>
</dbReference>
<dbReference type="Pfam" id="PF00530">
    <property type="entry name" value="SRCR"/>
    <property type="match status" value="1"/>
</dbReference>
<evidence type="ECO:0000259" key="13">
    <source>
        <dbReference type="PROSITE" id="PS50287"/>
    </source>
</evidence>
<accession>L1IJV3</accession>
<keyword evidence="3" id="KW-0732">Signal</keyword>
<dbReference type="PANTHER" id="PTHR48071">
    <property type="entry name" value="SRCR DOMAIN-CONTAINING PROTEIN"/>
    <property type="match status" value="1"/>
</dbReference>
<feature type="compositionally biased region" description="Low complexity" evidence="11">
    <location>
        <begin position="191"/>
        <end position="206"/>
    </location>
</feature>
<reference evidence="14 16" key="1">
    <citation type="journal article" date="2012" name="Nature">
        <title>Algal genomes reveal evolutionary mosaicism and the fate of nucleomorphs.</title>
        <authorList>
            <consortium name="DOE Joint Genome Institute"/>
            <person name="Curtis B.A."/>
            <person name="Tanifuji G."/>
            <person name="Burki F."/>
            <person name="Gruber A."/>
            <person name="Irimia M."/>
            <person name="Maruyama S."/>
            <person name="Arias M.C."/>
            <person name="Ball S.G."/>
            <person name="Gile G.H."/>
            <person name="Hirakawa Y."/>
            <person name="Hopkins J.F."/>
            <person name="Kuo A."/>
            <person name="Rensing S.A."/>
            <person name="Schmutz J."/>
            <person name="Symeonidi A."/>
            <person name="Elias M."/>
            <person name="Eveleigh R.J."/>
            <person name="Herman E.K."/>
            <person name="Klute M.J."/>
            <person name="Nakayama T."/>
            <person name="Obornik M."/>
            <person name="Reyes-Prieto A."/>
            <person name="Armbrust E.V."/>
            <person name="Aves S.J."/>
            <person name="Beiko R.G."/>
            <person name="Coutinho P."/>
            <person name="Dacks J.B."/>
            <person name="Durnford D.G."/>
            <person name="Fast N.M."/>
            <person name="Green B.R."/>
            <person name="Grisdale C.J."/>
            <person name="Hempel F."/>
            <person name="Henrissat B."/>
            <person name="Hoppner M.P."/>
            <person name="Ishida K."/>
            <person name="Kim E."/>
            <person name="Koreny L."/>
            <person name="Kroth P.G."/>
            <person name="Liu Y."/>
            <person name="Malik S.B."/>
            <person name="Maier U.G."/>
            <person name="McRose D."/>
            <person name="Mock T."/>
            <person name="Neilson J.A."/>
            <person name="Onodera N.T."/>
            <person name="Poole A.M."/>
            <person name="Pritham E.J."/>
            <person name="Richards T.A."/>
            <person name="Rocap G."/>
            <person name="Roy S.W."/>
            <person name="Sarai C."/>
            <person name="Schaack S."/>
            <person name="Shirato S."/>
            <person name="Slamovits C.H."/>
            <person name="Spencer D.F."/>
            <person name="Suzuki S."/>
            <person name="Worden A.Z."/>
            <person name="Zauner S."/>
            <person name="Barry K."/>
            <person name="Bell C."/>
            <person name="Bharti A.K."/>
            <person name="Crow J.A."/>
            <person name="Grimwood J."/>
            <person name="Kramer R."/>
            <person name="Lindquist E."/>
            <person name="Lucas S."/>
            <person name="Salamov A."/>
            <person name="McFadden G.I."/>
            <person name="Lane C.E."/>
            <person name="Keeling P.J."/>
            <person name="Gray M.W."/>
            <person name="Grigoriev I.V."/>
            <person name="Archibald J.M."/>
        </authorList>
    </citation>
    <scope>NUCLEOTIDE SEQUENCE</scope>
    <source>
        <strain evidence="14 16">CCMP2712</strain>
    </source>
</reference>
<name>L1IJV3_GUITC</name>